<accession>A0A078ALJ0</accession>
<name>A0A078ALJ0_STYLE</name>
<keyword evidence="3" id="KW-1185">Reference proteome</keyword>
<sequence length="268" mass="32045">MDMLASRYRLTETPMRYTNHHKRKPLDSLTTTKYQYPQVVKSSQFRQDYKEEKPIPKEIFNLEREHRIINPHKMQLLTMTQTDFKPFVAPPRVKTPKEGFMTNAPSTIKSDYKSDYPDWGANPIFREKRPQYPFYALQFKGNTSYKDGFQKKEKTKTVQDQMRETSNSRMSRIKQISHYFHQLRIQTYVPAQFTFQTSMQSDYQPFTVKSVHIKQSLLEKQMCKPKSSIDVRDSRKSKTPQIHYTTTQKLNYTKHNYKPPQVDYIPYP</sequence>
<evidence type="ECO:0000256" key="1">
    <source>
        <dbReference type="SAM" id="MobiDB-lite"/>
    </source>
</evidence>
<dbReference type="Proteomes" id="UP000039865">
    <property type="component" value="Unassembled WGS sequence"/>
</dbReference>
<protein>
    <submittedName>
        <fullName evidence="2">Uncharacterized protein</fullName>
    </submittedName>
</protein>
<reference evidence="2 3" key="1">
    <citation type="submission" date="2014-06" db="EMBL/GenBank/DDBJ databases">
        <authorList>
            <person name="Swart Estienne"/>
        </authorList>
    </citation>
    <scope>NUCLEOTIDE SEQUENCE [LARGE SCALE GENOMIC DNA]</scope>
    <source>
        <strain evidence="2 3">130c</strain>
    </source>
</reference>
<evidence type="ECO:0000313" key="3">
    <source>
        <dbReference type="Proteomes" id="UP000039865"/>
    </source>
</evidence>
<organism evidence="2 3">
    <name type="scientific">Stylonychia lemnae</name>
    <name type="common">Ciliate</name>
    <dbReference type="NCBI Taxonomy" id="5949"/>
    <lineage>
        <taxon>Eukaryota</taxon>
        <taxon>Sar</taxon>
        <taxon>Alveolata</taxon>
        <taxon>Ciliophora</taxon>
        <taxon>Intramacronucleata</taxon>
        <taxon>Spirotrichea</taxon>
        <taxon>Stichotrichia</taxon>
        <taxon>Sporadotrichida</taxon>
        <taxon>Oxytrichidae</taxon>
        <taxon>Stylonychinae</taxon>
        <taxon>Stylonychia</taxon>
    </lineage>
</organism>
<proteinExistence type="predicted"/>
<dbReference type="OrthoDB" id="312133at2759"/>
<dbReference type="InParanoid" id="A0A078ALJ0"/>
<evidence type="ECO:0000313" key="2">
    <source>
        <dbReference type="EMBL" id="CDW82272.1"/>
    </source>
</evidence>
<gene>
    <name evidence="2" type="primary">Contig19847.g966</name>
    <name evidence="2" type="ORF">STYLEM_11302</name>
</gene>
<dbReference type="AlphaFoldDB" id="A0A078ALJ0"/>
<feature type="compositionally biased region" description="Basic and acidic residues" evidence="1">
    <location>
        <begin position="150"/>
        <end position="163"/>
    </location>
</feature>
<dbReference type="EMBL" id="CCKQ01010746">
    <property type="protein sequence ID" value="CDW82272.1"/>
    <property type="molecule type" value="Genomic_DNA"/>
</dbReference>
<feature type="region of interest" description="Disordered" evidence="1">
    <location>
        <begin position="150"/>
        <end position="170"/>
    </location>
</feature>